<dbReference type="AlphaFoldDB" id="A0A259U3P8"/>
<dbReference type="InterPro" id="IPR027268">
    <property type="entry name" value="Peptidase_M4/M1_CTD_sf"/>
</dbReference>
<organism evidence="2 3">
    <name type="scientific">Rubricoccus marinus</name>
    <dbReference type="NCBI Taxonomy" id="716817"/>
    <lineage>
        <taxon>Bacteria</taxon>
        <taxon>Pseudomonadati</taxon>
        <taxon>Rhodothermota</taxon>
        <taxon>Rhodothermia</taxon>
        <taxon>Rhodothermales</taxon>
        <taxon>Rubricoccaceae</taxon>
        <taxon>Rubricoccus</taxon>
    </lineage>
</organism>
<comment type="caution">
    <text evidence="2">The sequence shown here is derived from an EMBL/GenBank/DDBJ whole genome shotgun (WGS) entry which is preliminary data.</text>
</comment>
<dbReference type="InterPro" id="IPR014782">
    <property type="entry name" value="Peptidase_M1_dom"/>
</dbReference>
<dbReference type="GO" id="GO:0008237">
    <property type="term" value="F:metallopeptidase activity"/>
    <property type="evidence" value="ECO:0007669"/>
    <property type="project" value="InterPro"/>
</dbReference>
<evidence type="ECO:0000259" key="1">
    <source>
        <dbReference type="Pfam" id="PF01433"/>
    </source>
</evidence>
<dbReference type="Proteomes" id="UP000216446">
    <property type="component" value="Unassembled WGS sequence"/>
</dbReference>
<reference evidence="2 3" key="1">
    <citation type="submission" date="2016-11" db="EMBL/GenBank/DDBJ databases">
        <title>Study of marine rhodopsin-containing bacteria.</title>
        <authorList>
            <person name="Yoshizawa S."/>
            <person name="Kumagai Y."/>
            <person name="Kogure K."/>
        </authorList>
    </citation>
    <scope>NUCLEOTIDE SEQUENCE [LARGE SCALE GENOMIC DNA]</scope>
    <source>
        <strain evidence="2 3">SG-29</strain>
    </source>
</reference>
<proteinExistence type="predicted"/>
<name>A0A259U3P8_9BACT</name>
<dbReference type="SUPFAM" id="SSF55486">
    <property type="entry name" value="Metalloproteases ('zincins'), catalytic domain"/>
    <property type="match status" value="1"/>
</dbReference>
<dbReference type="InParanoid" id="A0A259U3P8"/>
<dbReference type="Pfam" id="PF01433">
    <property type="entry name" value="Peptidase_M1"/>
    <property type="match status" value="1"/>
</dbReference>
<dbReference type="CDD" id="cd09604">
    <property type="entry name" value="M1_APN_like"/>
    <property type="match status" value="1"/>
</dbReference>
<dbReference type="EMBL" id="MQWB01000001">
    <property type="protein sequence ID" value="OZC04581.1"/>
    <property type="molecule type" value="Genomic_DNA"/>
</dbReference>
<sequence>METMEEAIAEAAPPIEPVKDLFEPFQLPTPNVYRSASGRPGPQYWQQEADYKIAVSLDPSTHIVSGEVVLSYTNNSPEDLDKMWFQLEQNLFVPTSRGASAGSRADGASLDERNGYRLGTITVDGRTVTPFVDDTRMRLDLPEPLEASGGETEVRIPFSFRVPEGPGTPRMGRLDVADGTIYSMAQWYPRVTVFDDVNGWNNLPYLGSGEFYLEYGDFDLALTVPANMEVVSTGALQNPNDVYSREQRQRLERARTSSERVYIATEDEIGQPGARSGMTTWRFRAENVRDVAWGASAAFIVDAANAPVQMADGSTNNVLIMSAYPKEGLGTPEEPGWEEATHFGKASIENNSYWYPYPYPVAISVASHIGGMEYPMIHFSSVRSRHFSLFGVVDHELGHNWFPMIVGSDERRHAWMDEGFNTFINGPSAIQYYNENPDTSIAGYGQAERTQGVQLLQPDTFARLTGSFGSGDDEILTYADQLSGQEGGWNSYFKPGMGLSLLRTAVLGEERFDRAFKAYIERWAYKHPQPADFFRTMEDVSGEDLDWFWRGWFDTVRTYDAEIDDVDVQDGIARVTVSHVSGLVFPTTVEVTFADGSTARLAVPVEGFGVSEEVTVEIPTDGREVTMAQIDPDGLYPDVDRENDVYVLEEME</sequence>
<accession>A0A259U3P8</accession>
<keyword evidence="3" id="KW-1185">Reference proteome</keyword>
<evidence type="ECO:0000313" key="3">
    <source>
        <dbReference type="Proteomes" id="UP000216446"/>
    </source>
</evidence>
<gene>
    <name evidence="2" type="ORF">BSZ36_04240</name>
</gene>
<dbReference type="Gene3D" id="1.10.390.10">
    <property type="entry name" value="Neutral Protease Domain 2"/>
    <property type="match status" value="1"/>
</dbReference>
<feature type="domain" description="Peptidase M1 membrane alanine aminopeptidase" evidence="1">
    <location>
        <begin position="384"/>
        <end position="552"/>
    </location>
</feature>
<protein>
    <recommendedName>
        <fullName evidence="1">Peptidase M1 membrane alanine aminopeptidase domain-containing protein</fullName>
    </recommendedName>
</protein>
<evidence type="ECO:0000313" key="2">
    <source>
        <dbReference type="EMBL" id="OZC04581.1"/>
    </source>
</evidence>
<dbReference type="GO" id="GO:0008270">
    <property type="term" value="F:zinc ion binding"/>
    <property type="evidence" value="ECO:0007669"/>
    <property type="project" value="InterPro"/>
</dbReference>